<dbReference type="KEGG" id="bcu:BCAH820_1175"/>
<evidence type="ECO:0000313" key="2">
    <source>
        <dbReference type="EMBL" id="ACK89952.1"/>
    </source>
</evidence>
<proteinExistence type="predicted"/>
<dbReference type="AlphaFoldDB" id="B7JDP9"/>
<sequence>MDKRIKKLMLLNIIFYLNNFIMIILMHNPEFKEIAAIWFFSPFVVILFTTFMFESLNRKMTNQLKQLSVIDFLLRCTILLINFLGVSGIIYLTFNHLILLGIIFMTVNVYLEWRMYKKLLLLNLQNKKTDEAPLTRREIDDLCEDYAKEQSILRDKSPNEKEEIRSIYKSTFFVGCSYALILLLIVGGIFAFSFWGEQYRLLIIMIAFLLVGIYFYLTSKKLTLFFKDNNQRKKISLRDNLTFIVGLSIIYILQGYIHIGTGTFNFLGVFFATIFFIPTIKTNHLIRDTFYKINKKYDNR</sequence>
<feature type="transmembrane region" description="Helical" evidence="1">
    <location>
        <begin position="97"/>
        <end position="113"/>
    </location>
</feature>
<protein>
    <submittedName>
        <fullName evidence="2">Uncharacterized protein</fullName>
    </submittedName>
</protein>
<feature type="transmembrane region" description="Helical" evidence="1">
    <location>
        <begin position="201"/>
        <end position="219"/>
    </location>
</feature>
<feature type="transmembrane region" description="Helical" evidence="1">
    <location>
        <begin position="263"/>
        <end position="280"/>
    </location>
</feature>
<evidence type="ECO:0000256" key="1">
    <source>
        <dbReference type="SAM" id="Phobius"/>
    </source>
</evidence>
<dbReference type="Proteomes" id="UP000001363">
    <property type="component" value="Chromosome"/>
</dbReference>
<feature type="transmembrane region" description="Helical" evidence="1">
    <location>
        <begin position="171"/>
        <end position="195"/>
    </location>
</feature>
<keyword evidence="1" id="KW-1133">Transmembrane helix</keyword>
<keyword evidence="1" id="KW-0812">Transmembrane</keyword>
<feature type="transmembrane region" description="Helical" evidence="1">
    <location>
        <begin position="72"/>
        <end position="91"/>
    </location>
</feature>
<accession>B7JDP9</accession>
<feature type="transmembrane region" description="Helical" evidence="1">
    <location>
        <begin position="34"/>
        <end position="52"/>
    </location>
</feature>
<feature type="transmembrane region" description="Helical" evidence="1">
    <location>
        <begin position="240"/>
        <end position="257"/>
    </location>
</feature>
<keyword evidence="1" id="KW-0472">Membrane</keyword>
<evidence type="ECO:0000313" key="3">
    <source>
        <dbReference type="Proteomes" id="UP000001363"/>
    </source>
</evidence>
<feature type="transmembrane region" description="Helical" evidence="1">
    <location>
        <begin position="9"/>
        <end position="28"/>
    </location>
</feature>
<dbReference type="EMBL" id="CP001283">
    <property type="protein sequence ID" value="ACK89952.1"/>
    <property type="molecule type" value="Genomic_DNA"/>
</dbReference>
<organism evidence="2 3">
    <name type="scientific">Bacillus cereus (strain AH820)</name>
    <dbReference type="NCBI Taxonomy" id="405535"/>
    <lineage>
        <taxon>Bacteria</taxon>
        <taxon>Bacillati</taxon>
        <taxon>Bacillota</taxon>
        <taxon>Bacilli</taxon>
        <taxon>Bacillales</taxon>
        <taxon>Bacillaceae</taxon>
        <taxon>Bacillus</taxon>
        <taxon>Bacillus cereus group</taxon>
    </lineage>
</organism>
<name>B7JDP9_BACC0</name>
<gene>
    <name evidence="2" type="ordered locus">BCAH820_1175</name>
</gene>
<dbReference type="HOGENOM" id="CLU_926382_0_0_9"/>
<reference evidence="2 3" key="1">
    <citation type="submission" date="2008-10" db="EMBL/GenBank/DDBJ databases">
        <title>Genome sequence of Bacillus cereus AH820.</title>
        <authorList>
            <person name="Dodson R.J."/>
            <person name="Durkin A.S."/>
            <person name="Rosovitz M.J."/>
            <person name="Rasko D.A."/>
            <person name="Hoffmaster A."/>
            <person name="Ravel J."/>
            <person name="Sutton G."/>
        </authorList>
    </citation>
    <scope>NUCLEOTIDE SEQUENCE [LARGE SCALE GENOMIC DNA]</scope>
    <source>
        <strain evidence="2 3">AH820</strain>
    </source>
</reference>